<dbReference type="PANTHER" id="PTHR10622:SF10">
    <property type="entry name" value="HET DOMAIN-CONTAINING PROTEIN"/>
    <property type="match status" value="1"/>
</dbReference>
<feature type="domain" description="Heterokaryon incompatibility" evidence="1">
    <location>
        <begin position="21"/>
        <end position="111"/>
    </location>
</feature>
<dbReference type="PANTHER" id="PTHR10622">
    <property type="entry name" value="HET DOMAIN-CONTAINING PROTEIN"/>
    <property type="match status" value="1"/>
</dbReference>
<reference evidence="2 3" key="1">
    <citation type="submission" date="2024-01" db="EMBL/GenBank/DDBJ databases">
        <title>A draft genome for the cacao thread blight pathogen Marasmiellus scandens.</title>
        <authorList>
            <person name="Baruah I.K."/>
            <person name="Leung J."/>
            <person name="Bukari Y."/>
            <person name="Amoako-Attah I."/>
            <person name="Meinhardt L.W."/>
            <person name="Bailey B.A."/>
            <person name="Cohen S.P."/>
        </authorList>
    </citation>
    <scope>NUCLEOTIDE SEQUENCE [LARGE SCALE GENOMIC DNA]</scope>
    <source>
        <strain evidence="2 3">GH-19</strain>
    </source>
</reference>
<protein>
    <recommendedName>
        <fullName evidence="1">Heterokaryon incompatibility domain-containing protein</fullName>
    </recommendedName>
</protein>
<name>A0ABR1JJ09_9AGAR</name>
<gene>
    <name evidence="2" type="ORF">VKT23_008007</name>
</gene>
<dbReference type="EMBL" id="JBANRG010000011">
    <property type="protein sequence ID" value="KAK7462408.1"/>
    <property type="molecule type" value="Genomic_DNA"/>
</dbReference>
<evidence type="ECO:0000259" key="1">
    <source>
        <dbReference type="Pfam" id="PF06985"/>
    </source>
</evidence>
<accession>A0ABR1JJ09</accession>
<sequence>MRLLNTKTFKVKEFYVDVPPYAILSHTWQEEEVTFQDIQRLWVARRRGGWLKVKNACAYAQKYEFEWIWIDSCCIDKSSSAELSEAINSMYQYYEDAEVCYVYLSDASSREDPRDAKSGFRGSRWFTRGWTLQELLAPSHLVILGQDWIEIGTKWSLRDVVSAITSIPVQVFEGRHIDEYSIAQKMSWAAFRQTTRPEDEAYCLMGLFGVSMSPIYGEGGPKAFMRLQQEIIRISEDRSIFAWISSSKDSLEPRGLLAKSPNEFRASGGVGISDIDSIGDKSSFSFNNNGLHIHLPIKPADNSISHNKDLFLASLNCKSKRGRDEGHLFIYLKKINGKRYARCHPDEVLLMSSESESSTSLGLKEIVIQEDSFLRSKKMTRWTPAAEPKLIVYPIQLVPAAQSKVTLVRCEDQSRQGAFLNQETMTLSHPKHLEVHQSLTFKIQSTAEFFRVVIISGKYGSKPSINIIKTSPHGFWDDSPETSQLGDRSYTQLEKGGIVSASLQVTSRKWRRAVEIDYCDNCNTRNNYHVCVAFSSSKMLRPSIGFAIPRFVENDLISLQDIYPADFFVGSLTNTNHWCDEVYISTSTSVDSFGLLTYKYYNNKALLTFHFYVALGFNRDGRAWVDVFTHKADSGQNRTPELIWQSYRKSSSIGQPGGDSLVTIFRAGRGISATILRKRGILQINTHTLLLKSHNTKDIAMDDLAVVEPWSI</sequence>
<dbReference type="Proteomes" id="UP001498398">
    <property type="component" value="Unassembled WGS sequence"/>
</dbReference>
<comment type="caution">
    <text evidence="2">The sequence shown here is derived from an EMBL/GenBank/DDBJ whole genome shotgun (WGS) entry which is preliminary data.</text>
</comment>
<dbReference type="Pfam" id="PF06985">
    <property type="entry name" value="HET"/>
    <property type="match status" value="1"/>
</dbReference>
<keyword evidence="3" id="KW-1185">Reference proteome</keyword>
<evidence type="ECO:0000313" key="3">
    <source>
        <dbReference type="Proteomes" id="UP001498398"/>
    </source>
</evidence>
<evidence type="ECO:0000313" key="2">
    <source>
        <dbReference type="EMBL" id="KAK7462408.1"/>
    </source>
</evidence>
<proteinExistence type="predicted"/>
<dbReference type="InterPro" id="IPR010730">
    <property type="entry name" value="HET"/>
</dbReference>
<organism evidence="2 3">
    <name type="scientific">Marasmiellus scandens</name>
    <dbReference type="NCBI Taxonomy" id="2682957"/>
    <lineage>
        <taxon>Eukaryota</taxon>
        <taxon>Fungi</taxon>
        <taxon>Dikarya</taxon>
        <taxon>Basidiomycota</taxon>
        <taxon>Agaricomycotina</taxon>
        <taxon>Agaricomycetes</taxon>
        <taxon>Agaricomycetidae</taxon>
        <taxon>Agaricales</taxon>
        <taxon>Marasmiineae</taxon>
        <taxon>Omphalotaceae</taxon>
        <taxon>Marasmiellus</taxon>
    </lineage>
</organism>